<dbReference type="EMBL" id="ANAH02000007">
    <property type="protein sequence ID" value="EPX62787.1"/>
    <property type="molecule type" value="Genomic_DNA"/>
</dbReference>
<keyword evidence="3" id="KW-1185">Reference proteome</keyword>
<sequence>MRADLLMRVFRLDVLRCDQCGGRMKVLAAILDPRAAAAILEHVGLGGEAPVVAPLRGPPEREEGVGEWVQ</sequence>
<dbReference type="AlphaFoldDB" id="S9PK08"/>
<evidence type="ECO:0000313" key="3">
    <source>
        <dbReference type="Proteomes" id="UP000011682"/>
    </source>
</evidence>
<reference evidence="2" key="1">
    <citation type="submission" date="2013-05" db="EMBL/GenBank/DDBJ databases">
        <title>Genome assembly of Cystobacter fuscus DSM 2262.</title>
        <authorList>
            <person name="Sharma G."/>
            <person name="Khatri I."/>
            <person name="Kaur C."/>
            <person name="Mayilraj S."/>
            <person name="Subramanian S."/>
        </authorList>
    </citation>
    <scope>NUCLEOTIDE SEQUENCE [LARGE SCALE GENOMIC DNA]</scope>
    <source>
        <strain evidence="2">DSM 2262</strain>
    </source>
</reference>
<protein>
    <recommendedName>
        <fullName evidence="4">ATP-dependent helicase HrpA</fullName>
    </recommendedName>
</protein>
<feature type="region of interest" description="Disordered" evidence="1">
    <location>
        <begin position="51"/>
        <end position="70"/>
    </location>
</feature>
<evidence type="ECO:0000313" key="2">
    <source>
        <dbReference type="EMBL" id="EPX62787.1"/>
    </source>
</evidence>
<gene>
    <name evidence="2" type="ORF">D187_008975</name>
</gene>
<accession>S9PK08</accession>
<dbReference type="Proteomes" id="UP000011682">
    <property type="component" value="Unassembled WGS sequence"/>
</dbReference>
<name>S9PK08_CYSF2</name>
<proteinExistence type="predicted"/>
<evidence type="ECO:0008006" key="4">
    <source>
        <dbReference type="Google" id="ProtNLM"/>
    </source>
</evidence>
<evidence type="ECO:0000256" key="1">
    <source>
        <dbReference type="SAM" id="MobiDB-lite"/>
    </source>
</evidence>
<organism evidence="2 3">
    <name type="scientific">Cystobacter fuscus (strain ATCC 25194 / DSM 2262 / NBRC 100088 / M29)</name>
    <dbReference type="NCBI Taxonomy" id="1242864"/>
    <lineage>
        <taxon>Bacteria</taxon>
        <taxon>Pseudomonadati</taxon>
        <taxon>Myxococcota</taxon>
        <taxon>Myxococcia</taxon>
        <taxon>Myxococcales</taxon>
        <taxon>Cystobacterineae</taxon>
        <taxon>Archangiaceae</taxon>
        <taxon>Cystobacter</taxon>
    </lineage>
</organism>
<comment type="caution">
    <text evidence="2">The sequence shown here is derived from an EMBL/GenBank/DDBJ whole genome shotgun (WGS) entry which is preliminary data.</text>
</comment>